<dbReference type="AlphaFoldDB" id="A0A5N5I4Q6"/>
<accession>A0A5N5I4Q6</accession>
<keyword evidence="2" id="KW-1185">Reference proteome</keyword>
<dbReference type="Proteomes" id="UP000327157">
    <property type="component" value="Chromosome 12"/>
</dbReference>
<protein>
    <submittedName>
        <fullName evidence="1">TMV resistance protein N-like</fullName>
    </submittedName>
</protein>
<name>A0A5N5I4Q6_9ROSA</name>
<sequence>MAAGLWLRLGADGQLLLHFPSLTIPPLFFFTPSSPTQSSQPFTFLSHPMSLPQPSDPDLALSCGGGSADTYGSCFPTILTWLHASPRSRLCLAQGLFLPNPSRSASIHKRKLDADIWIHLQMVVPLLARFVLCTNHSVFVLVSIQSFMFGLGLLAGRSHFRHSLPVLRVSNRMLLSTFLGNSRPLHPDLVLHRLVMQTLWLLSLGWDNLALHSLGRPVLEAPLPEVSKFGHSGVSSSAAGLTEGDGPIDACHCRLPCLRIVLSLHRNMPDCGSLLGFFLFLFFV</sequence>
<dbReference type="EMBL" id="SMOL01000143">
    <property type="protein sequence ID" value="KAB2630584.1"/>
    <property type="molecule type" value="Genomic_DNA"/>
</dbReference>
<evidence type="ECO:0000313" key="1">
    <source>
        <dbReference type="EMBL" id="KAB2630584.1"/>
    </source>
</evidence>
<reference evidence="2" key="2">
    <citation type="submission" date="2019-10" db="EMBL/GenBank/DDBJ databases">
        <title>A de novo genome assembly of a pear dwarfing rootstock.</title>
        <authorList>
            <person name="Wang F."/>
            <person name="Wang J."/>
            <person name="Li S."/>
            <person name="Zhang Y."/>
            <person name="Fang M."/>
            <person name="Ma L."/>
            <person name="Zhao Y."/>
            <person name="Jiang S."/>
        </authorList>
    </citation>
    <scope>NUCLEOTIDE SEQUENCE [LARGE SCALE GENOMIC DNA]</scope>
</reference>
<organism evidence="1 2">
    <name type="scientific">Pyrus ussuriensis x Pyrus communis</name>
    <dbReference type="NCBI Taxonomy" id="2448454"/>
    <lineage>
        <taxon>Eukaryota</taxon>
        <taxon>Viridiplantae</taxon>
        <taxon>Streptophyta</taxon>
        <taxon>Embryophyta</taxon>
        <taxon>Tracheophyta</taxon>
        <taxon>Spermatophyta</taxon>
        <taxon>Magnoliopsida</taxon>
        <taxon>eudicotyledons</taxon>
        <taxon>Gunneridae</taxon>
        <taxon>Pentapetalae</taxon>
        <taxon>rosids</taxon>
        <taxon>fabids</taxon>
        <taxon>Rosales</taxon>
        <taxon>Rosaceae</taxon>
        <taxon>Amygdaloideae</taxon>
        <taxon>Maleae</taxon>
        <taxon>Pyrus</taxon>
    </lineage>
</organism>
<evidence type="ECO:0000313" key="2">
    <source>
        <dbReference type="Proteomes" id="UP000327157"/>
    </source>
</evidence>
<reference evidence="1 2" key="3">
    <citation type="submission" date="2019-11" db="EMBL/GenBank/DDBJ databases">
        <title>A de novo genome assembly of a pear dwarfing rootstock.</title>
        <authorList>
            <person name="Wang F."/>
            <person name="Wang J."/>
            <person name="Li S."/>
            <person name="Zhang Y."/>
            <person name="Fang M."/>
            <person name="Ma L."/>
            <person name="Zhao Y."/>
            <person name="Jiang S."/>
        </authorList>
    </citation>
    <scope>NUCLEOTIDE SEQUENCE [LARGE SCALE GENOMIC DNA]</scope>
    <source>
        <strain evidence="1">S2</strain>
        <tissue evidence="1">Leaf</tissue>
    </source>
</reference>
<reference evidence="1 2" key="1">
    <citation type="submission" date="2019-09" db="EMBL/GenBank/DDBJ databases">
        <authorList>
            <person name="Ou C."/>
        </authorList>
    </citation>
    <scope>NUCLEOTIDE SEQUENCE [LARGE SCALE GENOMIC DNA]</scope>
    <source>
        <strain evidence="1">S2</strain>
        <tissue evidence="1">Leaf</tissue>
    </source>
</reference>
<proteinExistence type="predicted"/>
<gene>
    <name evidence="1" type="ORF">D8674_008103</name>
</gene>
<comment type="caution">
    <text evidence="1">The sequence shown here is derived from an EMBL/GenBank/DDBJ whole genome shotgun (WGS) entry which is preliminary data.</text>
</comment>